<dbReference type="SUPFAM" id="SSF58104">
    <property type="entry name" value="Methyl-accepting chemotaxis protein (MCP) signaling domain"/>
    <property type="match status" value="1"/>
</dbReference>
<protein>
    <submittedName>
        <fullName evidence="7">Methyl-accepting chemotaxis protein</fullName>
    </submittedName>
</protein>
<keyword evidence="11" id="KW-1185">Reference proteome</keyword>
<dbReference type="InterPro" id="IPR004089">
    <property type="entry name" value="MCPsignal_dom"/>
</dbReference>
<gene>
    <name evidence="6" type="ORF">SAMN04488598_15110</name>
    <name evidence="8" type="ORF">SAMN04515652_14910</name>
    <name evidence="7" type="ORF">SAMN04515654_1472</name>
</gene>
<reference evidence="7 10" key="1">
    <citation type="submission" date="2016-10" db="EMBL/GenBank/DDBJ databases">
        <authorList>
            <person name="de Groot N.N."/>
        </authorList>
    </citation>
    <scope>NUCLEOTIDE SEQUENCE [LARGE SCALE GENOMIC DNA]</scope>
    <source>
        <strain evidence="7 10">WG7</strain>
    </source>
</reference>
<dbReference type="PROSITE" id="PS50111">
    <property type="entry name" value="CHEMOTAXIS_TRANSDUC_2"/>
    <property type="match status" value="1"/>
</dbReference>
<sequence length="732" mass="81146">MKKINLSLRNLLLLTISLSMIIIISVLSYFIYSNMSAVIKEQEKEKINAISTTMKIKLNDMQEEGEIAISLVAKNTAVQKAFAERNRELLKEMLLESYQDINEEMAQFHFHLPDSTSFLRLHNLEKYGDNLSSFRFTVNQANENKKLVSGIEEGRGGYGLRVVSPIEYQGEHLGTVELGSSLGSGFLEEIKTQFNGDYYLYSLTDKENISWEEDSSSWIASTEDNDPYEVSGQLISRLEEGETIIESRGKSNLLLLPFKDYQGKVSGYFKAAFDRSQLVNSLNTLARNVIIFALIGILITLIITFYISKKIFDPLEDFEGMFAALALGNLNVSYPIKTVKCSEIMDCGEESCPDFDRDGVTCWFDVGSYAPEFGKEVHCPKITTGEYEDCTECKVYKEVNKNEIEKLGAWFNKFADVLRDLIRDMMDMSNNLSASSQELTATGEELSASAEEIGDAMQTVASGAEEQSAQVEETSATIAELREQIKSVNQNSDNMTERSENVMNNIESGNQALNSSEESISRVKNNTKTTAEAIDSLGQSSEKIGEIVNLINGISEQTNLLALNAAIEAARAGEAGRGFSVVAEEIRELAEQSSNATDDIAKLIKSIQKDVEKAVENMDENEEAVEESVEAINVTASSFGKITNEAEDLETLIINIRNEVEKMNQNSVHVKNSVDEIADVSEQAAANAEEVAASSEEQAASTQTVVNASEELVDMVEKLNNIVSRFNFEDKE</sequence>
<keyword evidence="3" id="KW-0175">Coiled coil</keyword>
<dbReference type="SUPFAM" id="SSF103190">
    <property type="entry name" value="Sensory domain-like"/>
    <property type="match status" value="1"/>
</dbReference>
<dbReference type="EMBL" id="FNBJ01000051">
    <property type="protein sequence ID" value="SDG14414.1"/>
    <property type="molecule type" value="Genomic_DNA"/>
</dbReference>
<dbReference type="InterPro" id="IPR029150">
    <property type="entry name" value="dCache_3"/>
</dbReference>
<evidence type="ECO:0000313" key="7">
    <source>
        <dbReference type="EMBL" id="SDJ34646.1"/>
    </source>
</evidence>
<evidence type="ECO:0000313" key="10">
    <source>
        <dbReference type="Proteomes" id="UP000198945"/>
    </source>
</evidence>
<dbReference type="EMBL" id="FNEH01000047">
    <property type="protein sequence ID" value="SDJ34646.1"/>
    <property type="molecule type" value="Genomic_DNA"/>
</dbReference>
<evidence type="ECO:0000256" key="4">
    <source>
        <dbReference type="SAM" id="Phobius"/>
    </source>
</evidence>
<dbReference type="AlphaFoldDB" id="A0A1G7RUR6"/>
<dbReference type="PANTHER" id="PTHR32089">
    <property type="entry name" value="METHYL-ACCEPTING CHEMOTAXIS PROTEIN MCPB"/>
    <property type="match status" value="1"/>
</dbReference>
<accession>A0A1G7RUR6</accession>
<name>A0A1G7RUR6_9FIRM</name>
<dbReference type="Gene3D" id="1.10.287.950">
    <property type="entry name" value="Methyl-accepting chemotaxis protein"/>
    <property type="match status" value="1"/>
</dbReference>
<dbReference type="Pfam" id="PF14827">
    <property type="entry name" value="dCache_3"/>
    <property type="match status" value="1"/>
</dbReference>
<feature type="coiled-coil region" evidence="3">
    <location>
        <begin position="464"/>
        <end position="498"/>
    </location>
</feature>
<keyword evidence="4" id="KW-0472">Membrane</keyword>
<dbReference type="Proteomes" id="UP000198945">
    <property type="component" value="Unassembled WGS sequence"/>
</dbReference>
<evidence type="ECO:0000256" key="1">
    <source>
        <dbReference type="ARBA" id="ARBA00023224"/>
    </source>
</evidence>
<dbReference type="Proteomes" id="UP000199519">
    <property type="component" value="Unassembled WGS sequence"/>
</dbReference>
<dbReference type="GO" id="GO:0007165">
    <property type="term" value="P:signal transduction"/>
    <property type="evidence" value="ECO:0007669"/>
    <property type="project" value="UniProtKB-KW"/>
</dbReference>
<dbReference type="SMART" id="SM00283">
    <property type="entry name" value="MA"/>
    <property type="match status" value="1"/>
</dbReference>
<evidence type="ECO:0000313" key="8">
    <source>
        <dbReference type="EMBL" id="SET24907.1"/>
    </source>
</evidence>
<dbReference type="CDD" id="cd11386">
    <property type="entry name" value="MCP_signal"/>
    <property type="match status" value="1"/>
</dbReference>
<evidence type="ECO:0000259" key="5">
    <source>
        <dbReference type="PROSITE" id="PS50111"/>
    </source>
</evidence>
<feature type="transmembrane region" description="Helical" evidence="4">
    <location>
        <begin position="12"/>
        <end position="32"/>
    </location>
</feature>
<dbReference type="Proteomes" id="UP000198612">
    <property type="component" value="Unassembled WGS sequence"/>
</dbReference>
<evidence type="ECO:0000313" key="11">
    <source>
        <dbReference type="Proteomes" id="UP000199519"/>
    </source>
</evidence>
<evidence type="ECO:0000313" key="9">
    <source>
        <dbReference type="Proteomes" id="UP000198612"/>
    </source>
</evidence>
<keyword evidence="1 2" id="KW-0807">Transducer</keyword>
<organism evidence="7 10">
    <name type="scientific">Halanaerobium congolense</name>
    <dbReference type="NCBI Taxonomy" id="54121"/>
    <lineage>
        <taxon>Bacteria</taxon>
        <taxon>Bacillati</taxon>
        <taxon>Bacillota</taxon>
        <taxon>Clostridia</taxon>
        <taxon>Halanaerobiales</taxon>
        <taxon>Halanaerobiaceae</taxon>
        <taxon>Halanaerobium</taxon>
    </lineage>
</organism>
<feature type="domain" description="Methyl-accepting transducer" evidence="5">
    <location>
        <begin position="442"/>
        <end position="699"/>
    </location>
</feature>
<dbReference type="GO" id="GO:0016020">
    <property type="term" value="C:membrane"/>
    <property type="evidence" value="ECO:0007669"/>
    <property type="project" value="InterPro"/>
</dbReference>
<dbReference type="EMBL" id="FOHG01000049">
    <property type="protein sequence ID" value="SET24907.1"/>
    <property type="molecule type" value="Genomic_DNA"/>
</dbReference>
<reference evidence="9 11" key="2">
    <citation type="submission" date="2016-10" db="EMBL/GenBank/DDBJ databases">
        <authorList>
            <person name="Varghese N."/>
            <person name="Submissions S."/>
        </authorList>
    </citation>
    <scope>NUCLEOTIDE SEQUENCE [LARGE SCALE GENOMIC DNA]</scope>
    <source>
        <strain evidence="6 11">WG2</strain>
        <strain evidence="8 9">WG5</strain>
    </source>
</reference>
<feature type="transmembrane region" description="Helical" evidence="4">
    <location>
        <begin position="285"/>
        <end position="307"/>
    </location>
</feature>
<evidence type="ECO:0000256" key="3">
    <source>
        <dbReference type="SAM" id="Coils"/>
    </source>
</evidence>
<dbReference type="Pfam" id="PF00015">
    <property type="entry name" value="MCPsignal"/>
    <property type="match status" value="1"/>
</dbReference>
<feature type="coiled-coil region" evidence="3">
    <location>
        <begin position="604"/>
        <end position="698"/>
    </location>
</feature>
<evidence type="ECO:0000256" key="2">
    <source>
        <dbReference type="PROSITE-ProRule" id="PRU00284"/>
    </source>
</evidence>
<dbReference type="RefSeq" id="WP_089655304.1">
    <property type="nucleotide sequence ID" value="NZ_FNBJ01000051.1"/>
</dbReference>
<dbReference type="Gene3D" id="6.10.340.10">
    <property type="match status" value="1"/>
</dbReference>
<dbReference type="PANTHER" id="PTHR32089:SF112">
    <property type="entry name" value="LYSOZYME-LIKE PROTEIN-RELATED"/>
    <property type="match status" value="1"/>
</dbReference>
<proteinExistence type="predicted"/>
<keyword evidence="4" id="KW-1133">Transmembrane helix</keyword>
<keyword evidence="4" id="KW-0812">Transmembrane</keyword>
<dbReference type="InterPro" id="IPR029151">
    <property type="entry name" value="Sensor-like_sf"/>
</dbReference>
<evidence type="ECO:0000313" key="6">
    <source>
        <dbReference type="EMBL" id="SDG14414.1"/>
    </source>
</evidence>